<dbReference type="InterPro" id="IPR003834">
    <property type="entry name" value="Cyt_c_assmbl_TM_dom"/>
</dbReference>
<evidence type="ECO:0000256" key="7">
    <source>
        <dbReference type="SAM" id="SignalP"/>
    </source>
</evidence>
<keyword evidence="2 6" id="KW-0812">Transmembrane</keyword>
<dbReference type="GO" id="GO:0047134">
    <property type="term" value="F:protein-disulfide reductase [NAD(P)H] activity"/>
    <property type="evidence" value="ECO:0007669"/>
    <property type="project" value="UniProtKB-EC"/>
</dbReference>
<feature type="transmembrane region" description="Helical" evidence="6">
    <location>
        <begin position="369"/>
        <end position="389"/>
    </location>
</feature>
<evidence type="ECO:0000256" key="3">
    <source>
        <dbReference type="ARBA" id="ARBA00022748"/>
    </source>
</evidence>
<dbReference type="EC" id="1.8.1.8" evidence="10"/>
<feature type="transmembrane region" description="Helical" evidence="6">
    <location>
        <begin position="331"/>
        <end position="357"/>
    </location>
</feature>
<gene>
    <name evidence="10" type="ORF">HNQ88_000013</name>
</gene>
<feature type="transmembrane region" description="Helical" evidence="6">
    <location>
        <begin position="255"/>
        <end position="277"/>
    </location>
</feature>
<feature type="domain" description="Thiol:disulfide interchange protein DsbD N-terminal" evidence="9">
    <location>
        <begin position="39"/>
        <end position="150"/>
    </location>
</feature>
<dbReference type="PANTHER" id="PTHR32234">
    <property type="entry name" value="THIOL:DISULFIDE INTERCHANGE PROTEIN DSBD"/>
    <property type="match status" value="1"/>
</dbReference>
<organism evidence="10 11">
    <name type="scientific">Aureibacter tunicatorum</name>
    <dbReference type="NCBI Taxonomy" id="866807"/>
    <lineage>
        <taxon>Bacteria</taxon>
        <taxon>Pseudomonadati</taxon>
        <taxon>Bacteroidota</taxon>
        <taxon>Cytophagia</taxon>
        <taxon>Cytophagales</taxon>
        <taxon>Persicobacteraceae</taxon>
        <taxon>Aureibacter</taxon>
    </lineage>
</organism>
<dbReference type="InterPro" id="IPR036249">
    <property type="entry name" value="Thioredoxin-like_sf"/>
</dbReference>
<evidence type="ECO:0000259" key="9">
    <source>
        <dbReference type="Pfam" id="PF11412"/>
    </source>
</evidence>
<feature type="transmembrane region" description="Helical" evidence="6">
    <location>
        <begin position="210"/>
        <end position="234"/>
    </location>
</feature>
<feature type="transmembrane region" description="Helical" evidence="6">
    <location>
        <begin position="289"/>
        <end position="319"/>
    </location>
</feature>
<dbReference type="InterPro" id="IPR028250">
    <property type="entry name" value="DsbDN"/>
</dbReference>
<keyword evidence="10" id="KW-0560">Oxidoreductase</keyword>
<evidence type="ECO:0000313" key="10">
    <source>
        <dbReference type="EMBL" id="MDR6237037.1"/>
    </source>
</evidence>
<feature type="chain" id="PRO_5042158697" evidence="7">
    <location>
        <begin position="21"/>
        <end position="693"/>
    </location>
</feature>
<evidence type="ECO:0000256" key="6">
    <source>
        <dbReference type="SAM" id="Phobius"/>
    </source>
</evidence>
<feature type="transmembrane region" description="Helical" evidence="6">
    <location>
        <begin position="475"/>
        <end position="494"/>
    </location>
</feature>
<dbReference type="PANTHER" id="PTHR32234:SF0">
    <property type="entry name" value="THIOL:DISULFIDE INTERCHANGE PROTEIN DSBD"/>
    <property type="match status" value="1"/>
</dbReference>
<comment type="subcellular location">
    <subcellularLocation>
        <location evidence="1">Membrane</location>
        <topology evidence="1">Multi-pass membrane protein</topology>
    </subcellularLocation>
</comment>
<dbReference type="Pfam" id="PF13899">
    <property type="entry name" value="Thioredoxin_7"/>
    <property type="match status" value="1"/>
</dbReference>
<evidence type="ECO:0000256" key="1">
    <source>
        <dbReference type="ARBA" id="ARBA00004141"/>
    </source>
</evidence>
<evidence type="ECO:0000256" key="5">
    <source>
        <dbReference type="ARBA" id="ARBA00023136"/>
    </source>
</evidence>
<dbReference type="EMBL" id="JAVDQD010000001">
    <property type="protein sequence ID" value="MDR6237037.1"/>
    <property type="molecule type" value="Genomic_DNA"/>
</dbReference>
<dbReference type="GO" id="GO:0045454">
    <property type="term" value="P:cell redox homeostasis"/>
    <property type="evidence" value="ECO:0007669"/>
    <property type="project" value="TreeGrafter"/>
</dbReference>
<dbReference type="GO" id="GO:0016020">
    <property type="term" value="C:membrane"/>
    <property type="evidence" value="ECO:0007669"/>
    <property type="project" value="UniProtKB-SubCell"/>
</dbReference>
<sequence length="693" mass="77931">MKKACLLLFFILAAFSVSNAQIIDPVSWRIKVKPENYQAGQMIEIVFEADIDSEWYMYSSDLDPKVGPEPTKFHMKSNETIELIGGVESVDSKTKYDSIFEGRVKYFKGTGFLLQKAKALTKKIDLKGSVTYQVCSEESGQCVPLEKDFVVEGNSGHVVERRHAEASENDNIPDLSNPNTFKNLDKKKALKNLSNDNGTEAQSEKKDKGLLGFAITAFLAGLAALLTPCVFPMIPMTVTFFTGKSASRSVAVKKAIVFGFSIIFIYTLAGTLVSALFGADFANWLSTHWLPNILFFLIFFVFALSFLGMFDIILPAWLVNKIDSQADKGGYYGVFFMAFTLVVVSFSCTGPIAGSILVQSAQGKFIKPIIGMLSFSFAFAIPFTFFAVFPKLLASLPKSGGWLNSVKVTLGFLELALALKFLSIVDLVYHWQVLDREIYLSIWLVIFSTLGFYLFGKIKLKNDSQMERLPVLRMLMGMGVFSFVLYMVPGLWGAPLKPLSGYLPPLSTQDFNLENTYVAMEGGDSKMEICDKPKYRDLFKLPYGLLGYFDYEQALKCAKEMNKPIFLDFTGRGCVNCREMEARVWSDPMVQRLLREDFIILSLYVDDKTDLPQSEWYTSKYDGRVKKTIGAQNADFQITRFMNNAQPFYLILDTDGDPISQPYTYDLDVSHFLYFLENGLLLFEKNSQASSLQ</sequence>
<keyword evidence="5 6" id="KW-0472">Membrane</keyword>
<feature type="transmembrane region" description="Helical" evidence="6">
    <location>
        <begin position="438"/>
        <end position="455"/>
    </location>
</feature>
<dbReference type="GO" id="GO:0017004">
    <property type="term" value="P:cytochrome complex assembly"/>
    <property type="evidence" value="ECO:0007669"/>
    <property type="project" value="UniProtKB-KW"/>
</dbReference>
<dbReference type="Pfam" id="PF11412">
    <property type="entry name" value="DsbD_N"/>
    <property type="match status" value="1"/>
</dbReference>
<proteinExistence type="predicted"/>
<dbReference type="Proteomes" id="UP001185092">
    <property type="component" value="Unassembled WGS sequence"/>
</dbReference>
<evidence type="ECO:0000259" key="8">
    <source>
        <dbReference type="Pfam" id="PF02683"/>
    </source>
</evidence>
<dbReference type="RefSeq" id="WP_309936471.1">
    <property type="nucleotide sequence ID" value="NZ_AP025305.1"/>
</dbReference>
<dbReference type="AlphaFoldDB" id="A0AAE3XIH3"/>
<keyword evidence="7" id="KW-0732">Signal</keyword>
<feature type="signal peptide" evidence="7">
    <location>
        <begin position="1"/>
        <end position="20"/>
    </location>
</feature>
<evidence type="ECO:0000256" key="2">
    <source>
        <dbReference type="ARBA" id="ARBA00022692"/>
    </source>
</evidence>
<accession>A0AAE3XIH3</accession>
<evidence type="ECO:0000256" key="4">
    <source>
        <dbReference type="ARBA" id="ARBA00022989"/>
    </source>
</evidence>
<dbReference type="Pfam" id="PF02683">
    <property type="entry name" value="DsbD_TM"/>
    <property type="match status" value="1"/>
</dbReference>
<name>A0AAE3XIH3_9BACT</name>
<keyword evidence="4 6" id="KW-1133">Transmembrane helix</keyword>
<feature type="domain" description="Cytochrome C biogenesis protein transmembrane" evidence="8">
    <location>
        <begin position="215"/>
        <end position="423"/>
    </location>
</feature>
<feature type="transmembrane region" description="Helical" evidence="6">
    <location>
        <begin position="410"/>
        <end position="432"/>
    </location>
</feature>
<dbReference type="Gene3D" id="3.40.30.10">
    <property type="entry name" value="Glutaredoxin"/>
    <property type="match status" value="1"/>
</dbReference>
<reference evidence="10" key="1">
    <citation type="submission" date="2023-07" db="EMBL/GenBank/DDBJ databases">
        <title>Genomic Encyclopedia of Type Strains, Phase IV (KMG-IV): sequencing the most valuable type-strain genomes for metagenomic binning, comparative biology and taxonomic classification.</title>
        <authorList>
            <person name="Goeker M."/>
        </authorList>
    </citation>
    <scope>NUCLEOTIDE SEQUENCE</scope>
    <source>
        <strain evidence="10">DSM 26174</strain>
    </source>
</reference>
<dbReference type="SUPFAM" id="SSF52833">
    <property type="entry name" value="Thioredoxin-like"/>
    <property type="match status" value="1"/>
</dbReference>
<keyword evidence="11" id="KW-1185">Reference proteome</keyword>
<protein>
    <submittedName>
        <fullName evidence="10">Thiol:disulfide interchange protein DsbD</fullName>
        <ecNumber evidence="10">1.8.1.8</ecNumber>
    </submittedName>
</protein>
<comment type="caution">
    <text evidence="10">The sequence shown here is derived from an EMBL/GenBank/DDBJ whole genome shotgun (WGS) entry which is preliminary data.</text>
</comment>
<keyword evidence="3" id="KW-0201">Cytochrome c-type biogenesis</keyword>
<evidence type="ECO:0000313" key="11">
    <source>
        <dbReference type="Proteomes" id="UP001185092"/>
    </source>
</evidence>